<evidence type="ECO:0000313" key="2">
    <source>
        <dbReference type="EMBL" id="ANZ48868.1"/>
    </source>
</evidence>
<evidence type="ECO:0000313" key="3">
    <source>
        <dbReference type="Proteomes" id="UP000201594"/>
    </source>
</evidence>
<reference evidence="2 3" key="1">
    <citation type="submission" date="2016-06" db="EMBL/GenBank/DDBJ databases">
        <authorList>
            <person name="Kjaerup R.B."/>
            <person name="Dalgaard T.S."/>
            <person name="Juul-Madsen H.R."/>
        </authorList>
    </citation>
    <scope>NUCLEOTIDE SEQUENCE [LARGE SCALE GENOMIC DNA]</scope>
</reference>
<name>A0A1B2IC77_9CAUD</name>
<dbReference type="EMBL" id="KX397367">
    <property type="protein sequence ID" value="ANZ48868.1"/>
    <property type="molecule type" value="Genomic_DNA"/>
</dbReference>
<dbReference type="KEGG" id="vg:29061622"/>
<protein>
    <submittedName>
        <fullName evidence="2">Uncharacterized protein</fullName>
    </submittedName>
</protein>
<dbReference type="OrthoDB" id="33962at10239"/>
<evidence type="ECO:0000256" key="1">
    <source>
        <dbReference type="SAM" id="MobiDB-lite"/>
    </source>
</evidence>
<proteinExistence type="predicted"/>
<dbReference type="GeneID" id="29061622"/>
<organism evidence="2 3">
    <name type="scientific">Erwinia phage vB_EamM_EarlPhillipIV</name>
    <dbReference type="NCBI Taxonomy" id="1883372"/>
    <lineage>
        <taxon>Viruses</taxon>
        <taxon>Duplodnaviria</taxon>
        <taxon>Heunggongvirae</taxon>
        <taxon>Uroviricota</taxon>
        <taxon>Caudoviricetes</taxon>
        <taxon>Chimalliviridae</taxon>
        <taxon>Derbicusvirus</taxon>
        <taxon>Derbicusvirus derbicus</taxon>
    </lineage>
</organism>
<dbReference type="RefSeq" id="YP_009278330.1">
    <property type="nucleotide sequence ID" value="NC_031007.1"/>
</dbReference>
<sequence length="98" mass="11318">MNRIEGVVSAYNTDPEKPTVTVTATNTGRDYTARIWFDRKFWRGLRIGDTVILQKNKQDEYHLKTLLKIGEGEGLDFGKKFPKPWSPPEGQEDQYSIQ</sequence>
<accession>A0A1B2IC77</accession>
<gene>
    <name evidence="2" type="ORF">EARLPHILLIPIV_18</name>
</gene>
<dbReference type="Proteomes" id="UP000201594">
    <property type="component" value="Segment"/>
</dbReference>
<feature type="region of interest" description="Disordered" evidence="1">
    <location>
        <begin position="78"/>
        <end position="98"/>
    </location>
</feature>